<evidence type="ECO:0000313" key="10">
    <source>
        <dbReference type="Proteomes" id="UP001595387"/>
    </source>
</evidence>
<dbReference type="Pfam" id="PF02913">
    <property type="entry name" value="FAD-oxidase_C"/>
    <property type="match status" value="1"/>
</dbReference>
<comment type="cofactor">
    <cofactor evidence="1">
        <name>FAD</name>
        <dbReference type="ChEBI" id="CHEBI:57692"/>
    </cofactor>
</comment>
<evidence type="ECO:0000256" key="6">
    <source>
        <dbReference type="ARBA" id="ARBA00023002"/>
    </source>
</evidence>
<evidence type="ECO:0000256" key="1">
    <source>
        <dbReference type="ARBA" id="ARBA00001974"/>
    </source>
</evidence>
<dbReference type="RefSeq" id="WP_390302883.1">
    <property type="nucleotide sequence ID" value="NZ_JBHRRZ010000005.1"/>
</dbReference>
<dbReference type="InterPro" id="IPR036318">
    <property type="entry name" value="FAD-bd_PCMH-like_sf"/>
</dbReference>
<comment type="caution">
    <text evidence="9">The sequence shown here is derived from an EMBL/GenBank/DDBJ whole genome shotgun (WGS) entry which is preliminary data.</text>
</comment>
<dbReference type="PANTHER" id="PTHR11748">
    <property type="entry name" value="D-LACTATE DEHYDROGENASE"/>
    <property type="match status" value="1"/>
</dbReference>
<dbReference type="PROSITE" id="PS51387">
    <property type="entry name" value="FAD_PCMH"/>
    <property type="match status" value="1"/>
</dbReference>
<keyword evidence="6" id="KW-0560">Oxidoreductase</keyword>
<evidence type="ECO:0000256" key="2">
    <source>
        <dbReference type="ARBA" id="ARBA00008000"/>
    </source>
</evidence>
<proteinExistence type="inferred from homology"/>
<protein>
    <recommendedName>
        <fullName evidence="7">D-lactate dehydrogenase (cytochrome)</fullName>
        <ecNumber evidence="7">1.1.2.4</ecNumber>
    </recommendedName>
</protein>
<reference evidence="10" key="1">
    <citation type="journal article" date="2019" name="Int. J. Syst. Evol. Microbiol.">
        <title>The Global Catalogue of Microorganisms (GCM) 10K type strain sequencing project: providing services to taxonomists for standard genome sequencing and annotation.</title>
        <authorList>
            <consortium name="The Broad Institute Genomics Platform"/>
            <consortium name="The Broad Institute Genome Sequencing Center for Infectious Disease"/>
            <person name="Wu L."/>
            <person name="Ma J."/>
        </authorList>
    </citation>
    <scope>NUCLEOTIDE SEQUENCE [LARGE SCALE GENOMIC DNA]</scope>
    <source>
        <strain evidence="10">KCTC 13193</strain>
    </source>
</reference>
<evidence type="ECO:0000256" key="3">
    <source>
        <dbReference type="ARBA" id="ARBA00022630"/>
    </source>
</evidence>
<sequence length="467" mass="51068">MELVAAIQEAVTELRALLKEDQISENPTVLERHSHDESYHTPVPPDVVVFPADKDEVSSIMRIADRYEVAVTPFGLGSSLEGHVVPVEHGISIDFSLMNKVIEIKEKDFLVTVQPGVTRTQLNKELKKYGLFFPVDPGADATIGGMAATNASGTLSVRYGIMRENVRDMEVVLADGSIIHSGSLAAKSSSGYHLNGLFVGSEGTLGCFTELTLKVYGIPEHITAARAAFPSVDQAVEAVTAVLQAGVPVARIEIVDEPSMKQVNNYSELNYQEVPTLFMEFHGNEAGLSQDVDFTKEILQDFGSLDLQFETETKARNQLWEARHNLAYAYVHGYPGRKLMVTDVCLPITEMAGAIHHAREALGNLGLPGGITGHVGDGNYHVLLMIDMDNKEEVEKAQELNARIVEYALSRGGTCTGEHGVGIGKRKYQLKEHENALKVMDKIKQALDPKGVLNPGKLSYEEQEAMK</sequence>
<dbReference type="PANTHER" id="PTHR11748:SF111">
    <property type="entry name" value="D-LACTATE DEHYDROGENASE, MITOCHONDRIAL-RELATED"/>
    <property type="match status" value="1"/>
</dbReference>
<dbReference type="SUPFAM" id="SSF56176">
    <property type="entry name" value="FAD-binding/transporter-associated domain-like"/>
    <property type="match status" value="1"/>
</dbReference>
<accession>A0ABV7A377</accession>
<dbReference type="Gene3D" id="3.30.465.10">
    <property type="match status" value="1"/>
</dbReference>
<keyword evidence="10" id="KW-1185">Reference proteome</keyword>
<dbReference type="SUPFAM" id="SSF55103">
    <property type="entry name" value="FAD-linked oxidases, C-terminal domain"/>
    <property type="match status" value="1"/>
</dbReference>
<comment type="similarity">
    <text evidence="2">Belongs to the FAD-binding oxidoreductase/transferase type 4 family.</text>
</comment>
<dbReference type="Gene3D" id="1.10.45.10">
    <property type="entry name" value="Vanillyl-alcohol Oxidase, Chain A, domain 4"/>
    <property type="match status" value="1"/>
</dbReference>
<feature type="domain" description="FAD-binding PCMH-type" evidence="8">
    <location>
        <begin position="40"/>
        <end position="218"/>
    </location>
</feature>
<dbReference type="InterPro" id="IPR016166">
    <property type="entry name" value="FAD-bd_PCMH"/>
</dbReference>
<dbReference type="InterPro" id="IPR016171">
    <property type="entry name" value="Vanillyl_alc_oxidase_C-sub2"/>
</dbReference>
<keyword evidence="5" id="KW-0809">Transit peptide</keyword>
<dbReference type="Proteomes" id="UP001595387">
    <property type="component" value="Unassembled WGS sequence"/>
</dbReference>
<dbReference type="InterPro" id="IPR016164">
    <property type="entry name" value="FAD-linked_Oxase-like_C"/>
</dbReference>
<dbReference type="InterPro" id="IPR004113">
    <property type="entry name" value="FAD-bd_oxidored_4_C"/>
</dbReference>
<evidence type="ECO:0000256" key="4">
    <source>
        <dbReference type="ARBA" id="ARBA00022827"/>
    </source>
</evidence>
<dbReference type="InterPro" id="IPR016169">
    <property type="entry name" value="FAD-bd_PCMH_sub2"/>
</dbReference>
<evidence type="ECO:0000256" key="7">
    <source>
        <dbReference type="ARBA" id="ARBA00038897"/>
    </source>
</evidence>
<evidence type="ECO:0000259" key="8">
    <source>
        <dbReference type="PROSITE" id="PS51387"/>
    </source>
</evidence>
<organism evidence="9 10">
    <name type="scientific">Virgibacillus sediminis</name>
    <dbReference type="NCBI Taxonomy" id="202260"/>
    <lineage>
        <taxon>Bacteria</taxon>
        <taxon>Bacillati</taxon>
        <taxon>Bacillota</taxon>
        <taxon>Bacilli</taxon>
        <taxon>Bacillales</taxon>
        <taxon>Bacillaceae</taxon>
        <taxon>Virgibacillus</taxon>
    </lineage>
</organism>
<keyword evidence="4" id="KW-0274">FAD</keyword>
<dbReference type="Pfam" id="PF01565">
    <property type="entry name" value="FAD_binding_4"/>
    <property type="match status" value="1"/>
</dbReference>
<dbReference type="Gene3D" id="3.30.70.2740">
    <property type="match status" value="1"/>
</dbReference>
<keyword evidence="3" id="KW-0285">Flavoprotein</keyword>
<evidence type="ECO:0000256" key="5">
    <source>
        <dbReference type="ARBA" id="ARBA00022946"/>
    </source>
</evidence>
<gene>
    <name evidence="9" type="ORF">ACFODW_03190</name>
</gene>
<dbReference type="InterPro" id="IPR006094">
    <property type="entry name" value="Oxid_FAD_bind_N"/>
</dbReference>
<name>A0ABV7A377_9BACI</name>
<dbReference type="EMBL" id="JBHRRZ010000005">
    <property type="protein sequence ID" value="MFC2947370.1"/>
    <property type="molecule type" value="Genomic_DNA"/>
</dbReference>
<evidence type="ECO:0000313" key="9">
    <source>
        <dbReference type="EMBL" id="MFC2947370.1"/>
    </source>
</evidence>
<dbReference type="EC" id="1.1.2.4" evidence="7"/>